<accession>A0A2K9MLW3</accession>
<evidence type="ECO:0000313" key="1">
    <source>
        <dbReference type="EMBL" id="AUM75605.1"/>
    </source>
</evidence>
<keyword evidence="2" id="KW-1185">Reference proteome</keyword>
<name>A0A2K9MLW3_9RHOB</name>
<evidence type="ECO:0000313" key="2">
    <source>
        <dbReference type="Proteomes" id="UP000234882"/>
    </source>
</evidence>
<dbReference type="KEGG" id="paru:CYR75_07770"/>
<dbReference type="EMBL" id="CP025583">
    <property type="protein sequence ID" value="AUM75605.1"/>
    <property type="molecule type" value="Genomic_DNA"/>
</dbReference>
<organism evidence="1 2">
    <name type="scientific">Paracoccus jeotgali</name>
    <dbReference type="NCBI Taxonomy" id="2065379"/>
    <lineage>
        <taxon>Bacteria</taxon>
        <taxon>Pseudomonadati</taxon>
        <taxon>Pseudomonadota</taxon>
        <taxon>Alphaproteobacteria</taxon>
        <taxon>Rhodobacterales</taxon>
        <taxon>Paracoccaceae</taxon>
        <taxon>Paracoccus</taxon>
    </lineage>
</organism>
<protein>
    <submittedName>
        <fullName evidence="1">Uncharacterized protein</fullName>
    </submittedName>
</protein>
<reference evidence="2" key="1">
    <citation type="submission" date="2017-12" db="EMBL/GenBank/DDBJ databases">
        <title>Genomic analysis of Paracoccus sp. CBA4604.</title>
        <authorList>
            <person name="Roh S.W."/>
            <person name="Kim J.Y."/>
            <person name="Kim J.S."/>
        </authorList>
    </citation>
    <scope>NUCLEOTIDE SEQUENCE [LARGE SCALE GENOMIC DNA]</scope>
    <source>
        <strain evidence="2">CBA4604</strain>
    </source>
</reference>
<dbReference type="OrthoDB" id="7836228at2"/>
<gene>
    <name evidence="1" type="ORF">CYR75_07770</name>
</gene>
<dbReference type="AlphaFoldDB" id="A0A2K9MLW3"/>
<dbReference type="Proteomes" id="UP000234882">
    <property type="component" value="Chromosome"/>
</dbReference>
<proteinExistence type="predicted"/>
<sequence>MRVPAGLMDLFLKHVNLEISIEAADPREAYDLLDILRAALYAAGMSPTIVPLATSHSLNAYAGINARSSPIRHSSLPDDLSEGITIHESKVKSWSKELTFSCLRGDSNETRNCLTSAVFSKAVEDAAVWRRIEEKHAPARIVRGAMNKAPLMPDISSSILHIWQALESLFRVQSEITHRISLLLAQLLSSTESRATTYSVARKSYRDRSRIAHGSESKLEPENWTRAWLLLCNAHKSILSRGGLPSEDDLIRELLA</sequence>